<feature type="domain" description="K Homology" evidence="5">
    <location>
        <begin position="348"/>
        <end position="436"/>
    </location>
</feature>
<gene>
    <name evidence="6" type="ORF">BCR35DRAFT_350175</name>
</gene>
<feature type="domain" description="K Homology" evidence="5">
    <location>
        <begin position="845"/>
        <end position="927"/>
    </location>
</feature>
<dbReference type="Pfam" id="PF00013">
    <property type="entry name" value="KH_1"/>
    <property type="match status" value="9"/>
</dbReference>
<dbReference type="InParanoid" id="A0A1Y2G3X5"/>
<feature type="domain" description="K Homology" evidence="5">
    <location>
        <begin position="1088"/>
        <end position="1173"/>
    </location>
</feature>
<dbReference type="SMART" id="SM00322">
    <property type="entry name" value="KH"/>
    <property type="match status" value="12"/>
</dbReference>
<proteinExistence type="predicted"/>
<dbReference type="EMBL" id="MCGR01000005">
    <property type="protein sequence ID" value="ORY89740.1"/>
    <property type="molecule type" value="Genomic_DNA"/>
</dbReference>
<dbReference type="CDD" id="cd22450">
    <property type="entry name" value="KH-I_ScSCP160_rpt5"/>
    <property type="match status" value="1"/>
</dbReference>
<evidence type="ECO:0000313" key="7">
    <source>
        <dbReference type="Proteomes" id="UP000193467"/>
    </source>
</evidence>
<dbReference type="OrthoDB" id="10027144at2759"/>
<dbReference type="PROSITE" id="PS50084">
    <property type="entry name" value="KH_TYPE_1"/>
    <property type="match status" value="10"/>
</dbReference>
<accession>A0A1Y2G3X5</accession>
<feature type="domain" description="K Homology" evidence="5">
    <location>
        <begin position="932"/>
        <end position="1003"/>
    </location>
</feature>
<dbReference type="PANTHER" id="PTHR10627:SF31">
    <property type="entry name" value="DODECA-SATELLITE-BINDING PROTEIN 1, ISOFORM A"/>
    <property type="match status" value="1"/>
</dbReference>
<organism evidence="6 7">
    <name type="scientific">Leucosporidium creatinivorum</name>
    <dbReference type="NCBI Taxonomy" id="106004"/>
    <lineage>
        <taxon>Eukaryota</taxon>
        <taxon>Fungi</taxon>
        <taxon>Dikarya</taxon>
        <taxon>Basidiomycota</taxon>
        <taxon>Pucciniomycotina</taxon>
        <taxon>Microbotryomycetes</taxon>
        <taxon>Leucosporidiales</taxon>
        <taxon>Leucosporidium</taxon>
    </lineage>
</organism>
<evidence type="ECO:0000256" key="3">
    <source>
        <dbReference type="SAM" id="Coils"/>
    </source>
</evidence>
<feature type="compositionally biased region" description="Polar residues" evidence="4">
    <location>
        <begin position="287"/>
        <end position="299"/>
    </location>
</feature>
<keyword evidence="3" id="KW-0175">Coiled coil</keyword>
<dbReference type="GO" id="GO:0005737">
    <property type="term" value="C:cytoplasm"/>
    <property type="evidence" value="ECO:0007669"/>
    <property type="project" value="TreeGrafter"/>
</dbReference>
<dbReference type="FunCoup" id="A0A1Y2G3X5">
    <property type="interactions" value="206"/>
</dbReference>
<feature type="region of interest" description="Disordered" evidence="4">
    <location>
        <begin position="287"/>
        <end position="317"/>
    </location>
</feature>
<keyword evidence="2" id="KW-0694">RNA-binding</keyword>
<comment type="caution">
    <text evidence="6">The sequence shown here is derived from an EMBL/GenBank/DDBJ whole genome shotgun (WGS) entry which is preliminary data.</text>
</comment>
<feature type="domain" description="K Homology" evidence="5">
    <location>
        <begin position="170"/>
        <end position="257"/>
    </location>
</feature>
<dbReference type="InterPro" id="IPR054548">
    <property type="entry name" value="SCP160-like_KH"/>
</dbReference>
<dbReference type="InterPro" id="IPR036612">
    <property type="entry name" value="KH_dom_type_1_sf"/>
</dbReference>
<dbReference type="GO" id="GO:0003729">
    <property type="term" value="F:mRNA binding"/>
    <property type="evidence" value="ECO:0007669"/>
    <property type="project" value="TreeGrafter"/>
</dbReference>
<evidence type="ECO:0000313" key="6">
    <source>
        <dbReference type="EMBL" id="ORY89740.1"/>
    </source>
</evidence>
<dbReference type="Proteomes" id="UP000193467">
    <property type="component" value="Unassembled WGS sequence"/>
</dbReference>
<feature type="domain" description="K Homology" evidence="5">
    <location>
        <begin position="1007"/>
        <end position="1084"/>
    </location>
</feature>
<evidence type="ECO:0000259" key="5">
    <source>
        <dbReference type="SMART" id="SM00322"/>
    </source>
</evidence>
<feature type="compositionally biased region" description="Acidic residues" evidence="4">
    <location>
        <begin position="302"/>
        <end position="315"/>
    </location>
</feature>
<feature type="domain" description="K Homology" evidence="5">
    <location>
        <begin position="596"/>
        <end position="669"/>
    </location>
</feature>
<protein>
    <recommendedName>
        <fullName evidence="5">K Homology domain-containing protein</fullName>
    </recommendedName>
</protein>
<evidence type="ECO:0000256" key="1">
    <source>
        <dbReference type="ARBA" id="ARBA00022737"/>
    </source>
</evidence>
<reference evidence="6 7" key="1">
    <citation type="submission" date="2016-07" db="EMBL/GenBank/DDBJ databases">
        <title>Pervasive Adenine N6-methylation of Active Genes in Fungi.</title>
        <authorList>
            <consortium name="DOE Joint Genome Institute"/>
            <person name="Mondo S.J."/>
            <person name="Dannebaum R.O."/>
            <person name="Kuo R.C."/>
            <person name="Labutti K."/>
            <person name="Haridas S."/>
            <person name="Kuo A."/>
            <person name="Salamov A."/>
            <person name="Ahrendt S.R."/>
            <person name="Lipzen A."/>
            <person name="Sullivan W."/>
            <person name="Andreopoulos W.B."/>
            <person name="Clum A."/>
            <person name="Lindquist E."/>
            <person name="Daum C."/>
            <person name="Ramamoorthy G.K."/>
            <person name="Gryganskyi A."/>
            <person name="Culley D."/>
            <person name="Magnuson J.K."/>
            <person name="James T.Y."/>
            <person name="O'Malley M.A."/>
            <person name="Stajich J.E."/>
            <person name="Spatafora J.W."/>
            <person name="Visel A."/>
            <person name="Grigoriev I.V."/>
        </authorList>
    </citation>
    <scope>NUCLEOTIDE SEQUENCE [LARGE SCALE GENOMIC DNA]</scope>
    <source>
        <strain evidence="6 7">62-1032</strain>
    </source>
</reference>
<feature type="domain" description="K Homology" evidence="5">
    <location>
        <begin position="441"/>
        <end position="506"/>
    </location>
</feature>
<feature type="compositionally biased region" description="Basic and acidic residues" evidence="4">
    <location>
        <begin position="884"/>
        <end position="898"/>
    </location>
</feature>
<dbReference type="Gene3D" id="3.30.1370.10">
    <property type="entry name" value="K Homology domain, type 1"/>
    <property type="match status" value="11"/>
</dbReference>
<feature type="region of interest" description="Disordered" evidence="4">
    <location>
        <begin position="884"/>
        <end position="913"/>
    </location>
</feature>
<dbReference type="InterPro" id="IPR004088">
    <property type="entry name" value="KH_dom_type_1"/>
</dbReference>
<feature type="compositionally biased region" description="Polar residues" evidence="4">
    <location>
        <begin position="22"/>
        <end position="37"/>
    </location>
</feature>
<evidence type="ECO:0000256" key="2">
    <source>
        <dbReference type="PROSITE-ProRule" id="PRU00117"/>
    </source>
</evidence>
<dbReference type="STRING" id="106004.A0A1Y2G3X5"/>
<feature type="region of interest" description="Disordered" evidence="4">
    <location>
        <begin position="1"/>
        <end position="75"/>
    </location>
</feature>
<keyword evidence="1" id="KW-0677">Repeat</keyword>
<feature type="domain" description="K Homology" evidence="5">
    <location>
        <begin position="1298"/>
        <end position="1365"/>
    </location>
</feature>
<keyword evidence="7" id="KW-1185">Reference proteome</keyword>
<evidence type="ECO:0000256" key="4">
    <source>
        <dbReference type="SAM" id="MobiDB-lite"/>
    </source>
</evidence>
<sequence length="1380" mass="146570">MSANEFVNGHEANGANGDFPSLSANTSTAPPQPDTSAGGSGLSAAQRLQQAHEAQQAAPSIITEDPFPPFALTEDPFPVSTAFEAAPAPSTRKAKALDVSDESAFPSLGGGSAGKKATTWGSGGGAAAQRIKQQDSLSTPTSRPATPSSAGGDDGFATRSSIVSATVQLPTSDIHIQAPSASSGFAIGRGRGTFSNERQAEPTTLGEVMKLLMKRHPTVTVEASTSRLLTTFIIKGKGDNAEEKVAQVKRELLARLAKKVSIDVEVPAGLRGFIVGAKGRTLKSITESTGANIQIPSRDSTADADEPQPESEDLQDGPLIAITISGDSTAVAAARAKILAIVSERVSKVQKQLESIPKEFWPLLNGAKGAKVAELVESVGATGTVNVFVPRSYEKRGLSASGDGEEEREIVEKFVTVSGEREAVAKVVQAIEAEVSNLKRTTTSASIGINKRQHRFLVGAAGDEILEETGCSVELPPIDDPNENVTIRGPQAAIIGAFQIVMNKANATPIETLDLTTAHAGSHDRKVYAASLTRYVLRKQKFRTLSDENKVQVFLPRQSAIDAGTPLIEIVGKEGAASNIAGARQAIINIVRKLPPVNFAIVEVDSLIHRHLIGKKGKNIKAFEEKRGVEVVFPPDGEDRSDILLVFTGEGVAAEVLEEVKTDILNMAKEAADIKSITLTIPSSLHRNIIGASGTTLNAVIGEEKLVNVSFGSSKKGESAKAGANEDEVVIRGPSDEVERVRKEIERIAEDAKNEEIVNSHVIEFEIETIHVRHIVGKAGSGVGKLRDDLGVRVDFEELGAASAPAGGATKKRVGGKSKVTIKGRKENAEEAKKRIQSQVTRIADEITVTIALPPALERGSLIGKQGTYLKRLEEKYDVRINFPRDGRKGGDDADEVPRSGNPNEITIRGGKKGADAARGELVALIAYEQENGNVVTFTVSVKSLPRILGKAGSQVNQIKEDTGVQSVDVDQQGEEATTATITLRGTKSGTKKAREAIEAIAKEVDDEARFTIQIPREFHTTLIGSGGSSIRELIAKAGGPTDSRASGNTVRFPRQGDGADNVIITAPKAVAEKIRAALEKEVESLRSRIVFGVAVPQSQHASIIGKGASAIQELQRKHGVKVTMPSWNEYSQAGEIVNPEDVKDAAPSDIIKIVGPREAAVAAAADLSKGRAAAPSASQTIQVPKKFHAKIAQGGRFFRSLPSGTRVTHGGQKLPSSSIKSKKPPTPNGSSSPAGRIDDDGEQSEESAIEFQLVALYDDEEENDTEEIPWVVESTSEENAQKVIQDIERSLELAKSATHVAWLTVPRGLMPRIVGRGGSGLDQLRSHGVEVEVVGKRDANAELTLTGTPASIDAAHQQIIRLAAPRPPRQQRNYDDDRY</sequence>
<dbReference type="PANTHER" id="PTHR10627">
    <property type="entry name" value="SCP160"/>
    <property type="match status" value="1"/>
</dbReference>
<dbReference type="CDD" id="cd00105">
    <property type="entry name" value="KH-I"/>
    <property type="match status" value="2"/>
</dbReference>
<feature type="domain" description="K Homology" evidence="5">
    <location>
        <begin position="258"/>
        <end position="343"/>
    </location>
</feature>
<dbReference type="CDD" id="cd22408">
    <property type="entry name" value="KH-I_Vigilin_rpt4"/>
    <property type="match status" value="1"/>
</dbReference>
<feature type="region of interest" description="Disordered" evidence="4">
    <location>
        <begin position="1199"/>
        <end position="1246"/>
    </location>
</feature>
<feature type="domain" description="K Homology" evidence="5">
    <location>
        <begin position="673"/>
        <end position="750"/>
    </location>
</feature>
<feature type="compositionally biased region" description="Low complexity" evidence="4">
    <location>
        <begin position="136"/>
        <end position="149"/>
    </location>
</feature>
<feature type="region of interest" description="Disordered" evidence="4">
    <location>
        <begin position="89"/>
        <end position="157"/>
    </location>
</feature>
<dbReference type="InterPro" id="IPR004087">
    <property type="entry name" value="KH_dom"/>
</dbReference>
<feature type="domain" description="K Homology" evidence="5">
    <location>
        <begin position="759"/>
        <end position="841"/>
    </location>
</feature>
<dbReference type="Pfam" id="PF22952">
    <property type="entry name" value="KH_11"/>
    <property type="match status" value="1"/>
</dbReference>
<feature type="coiled-coil region" evidence="3">
    <location>
        <begin position="819"/>
        <end position="846"/>
    </location>
</feature>
<dbReference type="SUPFAM" id="SSF54791">
    <property type="entry name" value="Eukaryotic type KH-domain (KH-domain type I)"/>
    <property type="match status" value="9"/>
</dbReference>
<name>A0A1Y2G3X5_9BASI</name>